<accession>A0A8J6LF31</accession>
<dbReference type="Proteomes" id="UP000719412">
    <property type="component" value="Unassembled WGS sequence"/>
</dbReference>
<evidence type="ECO:0000313" key="3">
    <source>
        <dbReference type="Proteomes" id="UP000719412"/>
    </source>
</evidence>
<protein>
    <submittedName>
        <fullName evidence="2">Uncharacterized protein</fullName>
    </submittedName>
</protein>
<keyword evidence="3" id="KW-1185">Reference proteome</keyword>
<feature type="compositionally biased region" description="Basic and acidic residues" evidence="1">
    <location>
        <begin position="279"/>
        <end position="293"/>
    </location>
</feature>
<proteinExistence type="predicted"/>
<feature type="compositionally biased region" description="Basic and acidic residues" evidence="1">
    <location>
        <begin position="207"/>
        <end position="223"/>
    </location>
</feature>
<reference evidence="2" key="1">
    <citation type="journal article" date="2020" name="J Insects Food Feed">
        <title>The yellow mealworm (Tenebrio molitor) genome: a resource for the emerging insects as food and feed industry.</title>
        <authorList>
            <person name="Eriksson T."/>
            <person name="Andere A."/>
            <person name="Kelstrup H."/>
            <person name="Emery V."/>
            <person name="Picard C."/>
        </authorList>
    </citation>
    <scope>NUCLEOTIDE SEQUENCE</scope>
    <source>
        <strain evidence="2">Stoneville</strain>
        <tissue evidence="2">Whole head</tissue>
    </source>
</reference>
<comment type="caution">
    <text evidence="2">The sequence shown here is derived from an EMBL/GenBank/DDBJ whole genome shotgun (WGS) entry which is preliminary data.</text>
</comment>
<feature type="region of interest" description="Disordered" evidence="1">
    <location>
        <begin position="120"/>
        <end position="293"/>
    </location>
</feature>
<name>A0A8J6LF31_TENMO</name>
<reference evidence="2" key="2">
    <citation type="submission" date="2021-08" db="EMBL/GenBank/DDBJ databases">
        <authorList>
            <person name="Eriksson T."/>
        </authorList>
    </citation>
    <scope>NUCLEOTIDE SEQUENCE</scope>
    <source>
        <strain evidence="2">Stoneville</strain>
        <tissue evidence="2">Whole head</tissue>
    </source>
</reference>
<feature type="compositionally biased region" description="Basic and acidic residues" evidence="1">
    <location>
        <begin position="127"/>
        <end position="142"/>
    </location>
</feature>
<sequence>MIVFDVIDKALGGSEDYFYIPYKFQARNQQHGRETELPDRRRDADDLHENHVVQPGGSPIPTFSGLDREDPKKFLDLCKEKPLSMVRQNRSTIPVCSSLVVKEQHHVRIIPPRAGKRLRPQVVGHRGQNEARHRVLRKETSHQRASRHLRCKKNTANHGRKIQRYIKSSLDEGRPKFSTNDVVPPASLVGVPAPRHHERPHQPPDQVQERDQKLVDRQDPDEPRFDEEDVLRETTTGDAAGVPPQDAGGLRHAQDAHRGRCAQPLLERERGEATSASARPEHLPVESADQKGDDDFEIITAESSVEQHLQRAQTLPEPEREEPATLPENHLQNHQVKNATLTFDFQLLKLSNIHNNEVALPRKVCIRKAVNGSLDRRNLNTITPHNVDDDPHDPALTTSNNIHQENGLMMQNVIRSPLTTDET</sequence>
<evidence type="ECO:0000313" key="2">
    <source>
        <dbReference type="EMBL" id="KAH0820659.1"/>
    </source>
</evidence>
<feature type="compositionally biased region" description="Basic residues" evidence="1">
    <location>
        <begin position="144"/>
        <end position="164"/>
    </location>
</feature>
<organism evidence="2 3">
    <name type="scientific">Tenebrio molitor</name>
    <name type="common">Yellow mealworm beetle</name>
    <dbReference type="NCBI Taxonomy" id="7067"/>
    <lineage>
        <taxon>Eukaryota</taxon>
        <taxon>Metazoa</taxon>
        <taxon>Ecdysozoa</taxon>
        <taxon>Arthropoda</taxon>
        <taxon>Hexapoda</taxon>
        <taxon>Insecta</taxon>
        <taxon>Pterygota</taxon>
        <taxon>Neoptera</taxon>
        <taxon>Endopterygota</taxon>
        <taxon>Coleoptera</taxon>
        <taxon>Polyphaga</taxon>
        <taxon>Cucujiformia</taxon>
        <taxon>Tenebrionidae</taxon>
        <taxon>Tenebrio</taxon>
    </lineage>
</organism>
<evidence type="ECO:0000256" key="1">
    <source>
        <dbReference type="SAM" id="MobiDB-lite"/>
    </source>
</evidence>
<dbReference type="EMBL" id="JABDTM020011232">
    <property type="protein sequence ID" value="KAH0820659.1"/>
    <property type="molecule type" value="Genomic_DNA"/>
</dbReference>
<gene>
    <name evidence="2" type="ORF">GEV33_002132</name>
</gene>
<dbReference type="AlphaFoldDB" id="A0A8J6LF31"/>